<evidence type="ECO:0000256" key="1">
    <source>
        <dbReference type="ARBA" id="ARBA00004167"/>
    </source>
</evidence>
<dbReference type="InterPro" id="IPR003369">
    <property type="entry name" value="TatA/B/E"/>
</dbReference>
<keyword evidence="12" id="KW-1185">Reference proteome</keyword>
<comment type="subunit">
    <text evidence="9">The Tat system comprises two distinct complexes: a TatABC complex, containing multiple copies of TatA, TatB and TatC subunits, and a separate TatA complex, containing only TatA subunits. Substrates initially bind to the TatABC complex, which probably triggers association of the separate TatA complex to form the active translocon.</text>
</comment>
<keyword evidence="5 9" id="KW-0653">Protein transport</keyword>
<comment type="subcellular location">
    <subcellularLocation>
        <location evidence="9">Cell membrane</location>
        <topology evidence="9">Single-pass membrane protein</topology>
    </subcellularLocation>
    <subcellularLocation>
        <location evidence="1">Membrane</location>
        <topology evidence="1">Single-pass membrane protein</topology>
    </subcellularLocation>
</comment>
<dbReference type="Gene3D" id="1.20.5.3310">
    <property type="match status" value="1"/>
</dbReference>
<protein>
    <recommendedName>
        <fullName evidence="9">Sec-independent protein translocase protein TatB</fullName>
    </recommendedName>
</protein>
<feature type="compositionally biased region" description="Basic and acidic residues" evidence="10">
    <location>
        <begin position="82"/>
        <end position="107"/>
    </location>
</feature>
<comment type="function">
    <text evidence="9">Part of the twin-arginine translocation (Tat) system that transports large folded proteins containing a characteristic twin-arginine motif in their signal peptide across membranes. Together with TatC, TatB is part of a receptor directly interacting with Tat signal peptides. TatB may form an oligomeric binding site that transiently accommodates folded Tat precursor proteins before their translocation.</text>
</comment>
<reference evidence="11 12" key="1">
    <citation type="submission" date="2020-10" db="EMBL/GenBank/DDBJ databases">
        <title>complete genome sequencing of Lysobacter sp. H23M41.</title>
        <authorList>
            <person name="Bae J.-W."/>
            <person name="Lee S.-Y."/>
        </authorList>
    </citation>
    <scope>NUCLEOTIDE SEQUENCE [LARGE SCALE GENOMIC DNA]</scope>
    <source>
        <strain evidence="11 12">H23M41</strain>
    </source>
</reference>
<dbReference type="RefSeq" id="WP_194034474.1">
    <property type="nucleotide sequence ID" value="NZ_CP063657.1"/>
</dbReference>
<feature type="region of interest" description="Disordered" evidence="10">
    <location>
        <begin position="74"/>
        <end position="169"/>
    </location>
</feature>
<keyword evidence="6 9" id="KW-1133">Transmembrane helix</keyword>
<dbReference type="HAMAP" id="MF_00237">
    <property type="entry name" value="TatB"/>
    <property type="match status" value="1"/>
</dbReference>
<evidence type="ECO:0000313" key="11">
    <source>
        <dbReference type="EMBL" id="QOW21922.1"/>
    </source>
</evidence>
<evidence type="ECO:0000256" key="7">
    <source>
        <dbReference type="ARBA" id="ARBA00023010"/>
    </source>
</evidence>
<accession>A0A7S6UKE1</accession>
<organism evidence="11 12">
    <name type="scientific">Novilysobacter avium</name>
    <dbReference type="NCBI Taxonomy" id="2781023"/>
    <lineage>
        <taxon>Bacteria</taxon>
        <taxon>Pseudomonadati</taxon>
        <taxon>Pseudomonadota</taxon>
        <taxon>Gammaproteobacteria</taxon>
        <taxon>Lysobacterales</taxon>
        <taxon>Lysobacteraceae</taxon>
        <taxon>Novilysobacter</taxon>
    </lineage>
</organism>
<evidence type="ECO:0000256" key="4">
    <source>
        <dbReference type="ARBA" id="ARBA00022692"/>
    </source>
</evidence>
<name>A0A7S6UKE1_9GAMM</name>
<proteinExistence type="inferred from homology"/>
<dbReference type="NCBIfam" id="TIGR01410">
    <property type="entry name" value="tatB"/>
    <property type="match status" value="1"/>
</dbReference>
<comment type="similarity">
    <text evidence="9">Belongs to the TatB family.</text>
</comment>
<evidence type="ECO:0000256" key="6">
    <source>
        <dbReference type="ARBA" id="ARBA00022989"/>
    </source>
</evidence>
<evidence type="ECO:0000256" key="9">
    <source>
        <dbReference type="HAMAP-Rule" id="MF_00237"/>
    </source>
</evidence>
<dbReference type="PANTHER" id="PTHR33162">
    <property type="entry name" value="SEC-INDEPENDENT PROTEIN TRANSLOCASE PROTEIN TATA, CHLOROPLASTIC"/>
    <property type="match status" value="1"/>
</dbReference>
<dbReference type="InterPro" id="IPR018448">
    <property type="entry name" value="TatB"/>
</dbReference>
<keyword evidence="4 9" id="KW-0812">Transmembrane</keyword>
<evidence type="ECO:0000256" key="3">
    <source>
        <dbReference type="ARBA" id="ARBA00022475"/>
    </source>
</evidence>
<keyword evidence="8 9" id="KW-0472">Membrane</keyword>
<dbReference type="EMBL" id="CP063657">
    <property type="protein sequence ID" value="QOW21922.1"/>
    <property type="molecule type" value="Genomic_DNA"/>
</dbReference>
<keyword evidence="7 9" id="KW-0811">Translocation</keyword>
<evidence type="ECO:0000256" key="5">
    <source>
        <dbReference type="ARBA" id="ARBA00022927"/>
    </source>
</evidence>
<evidence type="ECO:0000313" key="12">
    <source>
        <dbReference type="Proteomes" id="UP000593932"/>
    </source>
</evidence>
<dbReference type="PANTHER" id="PTHR33162:SF1">
    <property type="entry name" value="SEC-INDEPENDENT PROTEIN TRANSLOCASE PROTEIN TATA, CHLOROPLASTIC"/>
    <property type="match status" value="1"/>
</dbReference>
<dbReference type="Pfam" id="PF02416">
    <property type="entry name" value="TatA_B_E"/>
    <property type="match status" value="1"/>
</dbReference>
<gene>
    <name evidence="9 11" type="primary">tatB</name>
    <name evidence="11" type="ORF">INQ42_12040</name>
</gene>
<sequence length="169" mass="18292">MFDIGFSELFIVAIVALMVLGPERLPRAARFTGLWVRRARAQWYSVKSELERELADDELKKSLARTRDELRDLGAELQNQGRELHDDLRREGQGIEKSVKHAEKSVKDAVAPVTRAATTAAAPALAQETAAQDGGEDAGDAADAGPVEDASDLARQPAASSHRQPGPQP</sequence>
<dbReference type="PRINTS" id="PR01506">
    <property type="entry name" value="TATBPROTEIN"/>
</dbReference>
<evidence type="ECO:0000256" key="10">
    <source>
        <dbReference type="SAM" id="MobiDB-lite"/>
    </source>
</evidence>
<evidence type="ECO:0000256" key="8">
    <source>
        <dbReference type="ARBA" id="ARBA00023136"/>
    </source>
</evidence>
<dbReference type="Proteomes" id="UP000593932">
    <property type="component" value="Chromosome"/>
</dbReference>
<keyword evidence="2 9" id="KW-0813">Transport</keyword>
<feature type="compositionally biased region" description="Low complexity" evidence="10">
    <location>
        <begin position="109"/>
        <end position="133"/>
    </location>
</feature>
<evidence type="ECO:0000256" key="2">
    <source>
        <dbReference type="ARBA" id="ARBA00022448"/>
    </source>
</evidence>
<keyword evidence="3 9" id="KW-1003">Cell membrane</keyword>